<keyword evidence="1" id="KW-0812">Transmembrane</keyword>
<gene>
    <name evidence="2" type="ORF">X777_07454</name>
</gene>
<protein>
    <submittedName>
        <fullName evidence="2">Uncharacterized protein</fullName>
    </submittedName>
</protein>
<evidence type="ECO:0000313" key="3">
    <source>
        <dbReference type="Proteomes" id="UP000053097"/>
    </source>
</evidence>
<feature type="non-terminal residue" evidence="2">
    <location>
        <position position="1"/>
    </location>
</feature>
<keyword evidence="1" id="KW-0472">Membrane</keyword>
<dbReference type="EMBL" id="KK107019">
    <property type="protein sequence ID" value="EZA62640.1"/>
    <property type="molecule type" value="Genomic_DNA"/>
</dbReference>
<dbReference type="AlphaFoldDB" id="A0A026X2Z4"/>
<feature type="transmembrane region" description="Helical" evidence="1">
    <location>
        <begin position="27"/>
        <end position="49"/>
    </location>
</feature>
<dbReference type="Proteomes" id="UP000053097">
    <property type="component" value="Unassembled WGS sequence"/>
</dbReference>
<sequence>LEHENDQKVNRSLTTSLSVADPPTDSVYMICGVLIAMVLVGVFIVLLAVTIR</sequence>
<accession>A0A026X2Z4</accession>
<reference evidence="2 3" key="1">
    <citation type="journal article" date="2014" name="Curr. Biol.">
        <title>The genome of the clonal raider ant Cerapachys biroi.</title>
        <authorList>
            <person name="Oxley P.R."/>
            <person name="Ji L."/>
            <person name="Fetter-Pruneda I."/>
            <person name="McKenzie S.K."/>
            <person name="Li C."/>
            <person name="Hu H."/>
            <person name="Zhang G."/>
            <person name="Kronauer D.J."/>
        </authorList>
    </citation>
    <scope>NUCLEOTIDE SEQUENCE [LARGE SCALE GENOMIC DNA]</scope>
</reference>
<keyword evidence="3" id="KW-1185">Reference proteome</keyword>
<organism evidence="2 3">
    <name type="scientific">Ooceraea biroi</name>
    <name type="common">Clonal raider ant</name>
    <name type="synonym">Cerapachys biroi</name>
    <dbReference type="NCBI Taxonomy" id="2015173"/>
    <lineage>
        <taxon>Eukaryota</taxon>
        <taxon>Metazoa</taxon>
        <taxon>Ecdysozoa</taxon>
        <taxon>Arthropoda</taxon>
        <taxon>Hexapoda</taxon>
        <taxon>Insecta</taxon>
        <taxon>Pterygota</taxon>
        <taxon>Neoptera</taxon>
        <taxon>Endopterygota</taxon>
        <taxon>Hymenoptera</taxon>
        <taxon>Apocrita</taxon>
        <taxon>Aculeata</taxon>
        <taxon>Formicoidea</taxon>
        <taxon>Formicidae</taxon>
        <taxon>Dorylinae</taxon>
        <taxon>Ooceraea</taxon>
    </lineage>
</organism>
<keyword evidence="1" id="KW-1133">Transmembrane helix</keyword>
<proteinExistence type="predicted"/>
<evidence type="ECO:0000256" key="1">
    <source>
        <dbReference type="SAM" id="Phobius"/>
    </source>
</evidence>
<name>A0A026X2Z4_OOCBI</name>
<evidence type="ECO:0000313" key="2">
    <source>
        <dbReference type="EMBL" id="EZA62640.1"/>
    </source>
</evidence>